<keyword evidence="2" id="KW-0812">Transmembrane</keyword>
<dbReference type="EMBL" id="JARJJS010000006">
    <property type="protein sequence ID" value="MDF4026710.1"/>
    <property type="molecule type" value="Genomic_DNA"/>
</dbReference>
<gene>
    <name evidence="3" type="ORF">P3W24_17180</name>
</gene>
<comment type="caution">
    <text evidence="3">The sequence shown here is derived from an EMBL/GenBank/DDBJ whole genome shotgun (WGS) entry which is preliminary data.</text>
</comment>
<dbReference type="Pfam" id="PF02321">
    <property type="entry name" value="OEP"/>
    <property type="match status" value="2"/>
</dbReference>
<accession>A0ABT6BFC7</accession>
<organism evidence="3 4">
    <name type="scientific">Luteibacter sahnii</name>
    <dbReference type="NCBI Taxonomy" id="3021977"/>
    <lineage>
        <taxon>Bacteria</taxon>
        <taxon>Pseudomonadati</taxon>
        <taxon>Pseudomonadota</taxon>
        <taxon>Gammaproteobacteria</taxon>
        <taxon>Lysobacterales</taxon>
        <taxon>Rhodanobacteraceae</taxon>
        <taxon>Luteibacter</taxon>
    </lineage>
</organism>
<sequence>MPRRNGSPRLRTAAACVLSLGLAACSLAPTYKAPQVPVAAHYANADSPWVTATPADHIDRDAWWTVYGDARLNDLQARLIASNASLAAALAHYRQAEAFTRQVRSGLFPTVGLNANGQRDRESDTRPLRGATSPTYYNSYTLGAQLDYEVDLWGRVRDTVAAGTAEQAASLADLASARLSLQAQLADSYLQLNGFDRQIAVLDESIDAFGKALQLTQSRHDGGIASGLDVARAQTQVSNARSQLTQARAQRAIVLHAIAVLVGDSASTFQLATDDTKVGVPTLPLAVPSTLLQRRPDVAAAERRTAAANARIGIARSAFFPRLTLDGQGGWQSSRWGDIATAPNRFWSIGPSLLLTAFDGGLRKAQVASAKAATDEAGARYRDVVLNAFAQVEDNLTLLRDLGTALTDQRAAAEAAQRSVDLSLNRYREGAVGYLDVVQAQTTALDAKRSVIDLETRQLRASVQLIRALGGGWSAGA</sequence>
<protein>
    <submittedName>
        <fullName evidence="3">Efflux transporter outer membrane subunit</fullName>
    </submittedName>
</protein>
<dbReference type="InterPro" id="IPR010131">
    <property type="entry name" value="MdtP/NodT-like"/>
</dbReference>
<comment type="similarity">
    <text evidence="1 2">Belongs to the outer membrane factor (OMF) (TC 1.B.17) family.</text>
</comment>
<evidence type="ECO:0000313" key="3">
    <source>
        <dbReference type="EMBL" id="MDF4026710.1"/>
    </source>
</evidence>
<dbReference type="Gene3D" id="1.20.1600.10">
    <property type="entry name" value="Outer membrane efflux proteins (OEP)"/>
    <property type="match status" value="1"/>
</dbReference>
<keyword evidence="2" id="KW-0732">Signal</keyword>
<dbReference type="PROSITE" id="PS51257">
    <property type="entry name" value="PROKAR_LIPOPROTEIN"/>
    <property type="match status" value="1"/>
</dbReference>
<dbReference type="Proteomes" id="UP001528850">
    <property type="component" value="Unassembled WGS sequence"/>
</dbReference>
<feature type="chain" id="PRO_5045007836" evidence="2">
    <location>
        <begin position="29"/>
        <end position="477"/>
    </location>
</feature>
<dbReference type="Gene3D" id="2.20.200.10">
    <property type="entry name" value="Outer membrane efflux proteins (OEP)"/>
    <property type="match status" value="1"/>
</dbReference>
<dbReference type="SUPFAM" id="SSF56954">
    <property type="entry name" value="Outer membrane efflux proteins (OEP)"/>
    <property type="match status" value="1"/>
</dbReference>
<keyword evidence="2" id="KW-1134">Transmembrane beta strand</keyword>
<dbReference type="InterPro" id="IPR003423">
    <property type="entry name" value="OMP_efflux"/>
</dbReference>
<keyword evidence="4" id="KW-1185">Reference proteome</keyword>
<name>A0ABT6BFC7_9GAMM</name>
<dbReference type="PANTHER" id="PTHR30203">
    <property type="entry name" value="OUTER MEMBRANE CATION EFFLUX PROTEIN"/>
    <property type="match status" value="1"/>
</dbReference>
<evidence type="ECO:0000313" key="4">
    <source>
        <dbReference type="Proteomes" id="UP001528850"/>
    </source>
</evidence>
<keyword evidence="2" id="KW-0449">Lipoprotein</keyword>
<keyword evidence="2" id="KW-0472">Membrane</keyword>
<proteinExistence type="inferred from homology"/>
<evidence type="ECO:0000256" key="1">
    <source>
        <dbReference type="ARBA" id="ARBA00007613"/>
    </source>
</evidence>
<evidence type="ECO:0000256" key="2">
    <source>
        <dbReference type="RuleBase" id="RU362097"/>
    </source>
</evidence>
<dbReference type="PANTHER" id="PTHR30203:SF33">
    <property type="entry name" value="BLR4455 PROTEIN"/>
    <property type="match status" value="1"/>
</dbReference>
<dbReference type="NCBIfam" id="TIGR01845">
    <property type="entry name" value="outer_NodT"/>
    <property type="match status" value="1"/>
</dbReference>
<comment type="subcellular location">
    <subcellularLocation>
        <location evidence="2">Cell outer membrane</location>
        <topology evidence="2">Lipid-anchor</topology>
    </subcellularLocation>
</comment>
<reference evidence="3 4" key="1">
    <citation type="journal article" date="2024" name="Curr. Microbiol.">
        <title>Luteibacter sahnii sp. nov., A Novel Yellow-Colored Xanthomonadin Pigment Producing Probiotic Bacterium from Healthy Rice Seed Microbiome.</title>
        <authorList>
            <person name="Jaiswal G."/>
            <person name="Rana R."/>
            <person name="Nayak P.K."/>
            <person name="Chouhan R."/>
            <person name="Gandhi S.G."/>
            <person name="Patel H.K."/>
            <person name="Patil P.B."/>
        </authorList>
    </citation>
    <scope>NUCLEOTIDE SEQUENCE [LARGE SCALE GENOMIC DNA]</scope>
    <source>
        <strain evidence="3 4">PPL201</strain>
    </source>
</reference>
<keyword evidence="2" id="KW-0564">Palmitate</keyword>
<feature type="signal peptide" evidence="2">
    <location>
        <begin position="1"/>
        <end position="28"/>
    </location>
</feature>